<keyword evidence="12" id="KW-1185">Reference proteome</keyword>
<keyword evidence="5" id="KW-0997">Cell inner membrane</keyword>
<evidence type="ECO:0000256" key="7">
    <source>
        <dbReference type="ARBA" id="ARBA00022927"/>
    </source>
</evidence>
<dbReference type="PROSITE" id="PS52015">
    <property type="entry name" value="TONB_CTD"/>
    <property type="match status" value="1"/>
</dbReference>
<dbReference type="SUPFAM" id="SSF74653">
    <property type="entry name" value="TolA/TonB C-terminal domain"/>
    <property type="match status" value="1"/>
</dbReference>
<dbReference type="InterPro" id="IPR051045">
    <property type="entry name" value="TonB-dependent_transducer"/>
</dbReference>
<dbReference type="PANTHER" id="PTHR33446:SF2">
    <property type="entry name" value="PROTEIN TONB"/>
    <property type="match status" value="1"/>
</dbReference>
<evidence type="ECO:0000259" key="10">
    <source>
        <dbReference type="PROSITE" id="PS52015"/>
    </source>
</evidence>
<evidence type="ECO:0000256" key="2">
    <source>
        <dbReference type="ARBA" id="ARBA00006555"/>
    </source>
</evidence>
<comment type="subcellular location">
    <subcellularLocation>
        <location evidence="1">Cell inner membrane</location>
        <topology evidence="1">Single-pass membrane protein</topology>
        <orientation evidence="1">Periplasmic side</orientation>
    </subcellularLocation>
</comment>
<organism evidence="11 12">
    <name type="scientific">Arenimonas maotaiensis</name>
    <dbReference type="NCBI Taxonomy" id="1446479"/>
    <lineage>
        <taxon>Bacteria</taxon>
        <taxon>Pseudomonadati</taxon>
        <taxon>Pseudomonadota</taxon>
        <taxon>Gammaproteobacteria</taxon>
        <taxon>Lysobacterales</taxon>
        <taxon>Lysobacteraceae</taxon>
        <taxon>Arenimonas</taxon>
    </lineage>
</organism>
<protein>
    <recommendedName>
        <fullName evidence="10">TonB C-terminal domain-containing protein</fullName>
    </recommendedName>
</protein>
<reference evidence="11" key="1">
    <citation type="journal article" date="2014" name="Int. J. Syst. Evol. Microbiol.">
        <title>Complete genome sequence of Corynebacterium casei LMG S-19264T (=DSM 44701T), isolated from a smear-ripened cheese.</title>
        <authorList>
            <consortium name="US DOE Joint Genome Institute (JGI-PGF)"/>
            <person name="Walter F."/>
            <person name="Albersmeier A."/>
            <person name="Kalinowski J."/>
            <person name="Ruckert C."/>
        </authorList>
    </citation>
    <scope>NUCLEOTIDE SEQUENCE</scope>
    <source>
        <strain evidence="11">CGMCC 1.12726</strain>
    </source>
</reference>
<dbReference type="InterPro" id="IPR037682">
    <property type="entry name" value="TonB_C"/>
</dbReference>
<dbReference type="Gene3D" id="3.30.1150.10">
    <property type="match status" value="1"/>
</dbReference>
<reference evidence="11" key="2">
    <citation type="submission" date="2020-09" db="EMBL/GenBank/DDBJ databases">
        <authorList>
            <person name="Sun Q."/>
            <person name="Zhou Y."/>
        </authorList>
    </citation>
    <scope>NUCLEOTIDE SEQUENCE</scope>
    <source>
        <strain evidence="11">CGMCC 1.12726</strain>
    </source>
</reference>
<keyword evidence="7" id="KW-0653">Protein transport</keyword>
<dbReference type="GO" id="GO:0055085">
    <property type="term" value="P:transmembrane transport"/>
    <property type="evidence" value="ECO:0007669"/>
    <property type="project" value="InterPro"/>
</dbReference>
<keyword evidence="8" id="KW-1133">Transmembrane helix</keyword>
<dbReference type="RefSeq" id="WP_188450142.1">
    <property type="nucleotide sequence ID" value="NZ_BMFO01000004.1"/>
</dbReference>
<evidence type="ECO:0000256" key="6">
    <source>
        <dbReference type="ARBA" id="ARBA00022692"/>
    </source>
</evidence>
<accession>A0A917CT21</accession>
<sequence length="276" mass="30532">MLPILLTSLLVANQSPPVLPAPPAPLPAMQALDGSGSGRFEIRDGAGSESWLGERFKEATWRQDNMLRGLNGRSPRTQEKYLSSPDYATVKQNLSMLGRWKVGDATHAWVFDAPNPEGGMSTRALELEDLSGPDGYHVRATVHCYDLPETCAVFQAKQQNLLAPKPAAAAGDLALRQWRNRVYAETCTTRQTDMAHPRYPMDALREGKGGTVIVGLLFNTCGNVRDAWLLQSAGHRSLDRAVLRKALEWQLDMTAMPQDGRQKRIAKVPVRFEVQN</sequence>
<keyword evidence="3" id="KW-0813">Transport</keyword>
<evidence type="ECO:0000256" key="1">
    <source>
        <dbReference type="ARBA" id="ARBA00004383"/>
    </source>
</evidence>
<dbReference type="GO" id="GO:0015031">
    <property type="term" value="P:protein transport"/>
    <property type="evidence" value="ECO:0007669"/>
    <property type="project" value="UniProtKB-KW"/>
</dbReference>
<dbReference type="PANTHER" id="PTHR33446">
    <property type="entry name" value="PROTEIN TONB-RELATED"/>
    <property type="match status" value="1"/>
</dbReference>
<dbReference type="Pfam" id="PF03544">
    <property type="entry name" value="TonB_C"/>
    <property type="match status" value="1"/>
</dbReference>
<evidence type="ECO:0000313" key="11">
    <source>
        <dbReference type="EMBL" id="GGF97348.1"/>
    </source>
</evidence>
<proteinExistence type="inferred from homology"/>
<feature type="domain" description="TonB C-terminal" evidence="10">
    <location>
        <begin position="184"/>
        <end position="276"/>
    </location>
</feature>
<evidence type="ECO:0000256" key="4">
    <source>
        <dbReference type="ARBA" id="ARBA00022475"/>
    </source>
</evidence>
<keyword evidence="4" id="KW-1003">Cell membrane</keyword>
<evidence type="ECO:0000256" key="5">
    <source>
        <dbReference type="ARBA" id="ARBA00022519"/>
    </source>
</evidence>
<dbReference type="NCBIfam" id="TIGR01352">
    <property type="entry name" value="tonB_Cterm"/>
    <property type="match status" value="1"/>
</dbReference>
<comment type="caution">
    <text evidence="11">The sequence shown here is derived from an EMBL/GenBank/DDBJ whole genome shotgun (WGS) entry which is preliminary data.</text>
</comment>
<dbReference type="EMBL" id="BMFO01000004">
    <property type="protein sequence ID" value="GGF97348.1"/>
    <property type="molecule type" value="Genomic_DNA"/>
</dbReference>
<keyword evidence="9" id="KW-0472">Membrane</keyword>
<dbReference type="InterPro" id="IPR006260">
    <property type="entry name" value="TonB/TolA_C"/>
</dbReference>
<comment type="similarity">
    <text evidence="2">Belongs to the TonB family.</text>
</comment>
<evidence type="ECO:0000256" key="9">
    <source>
        <dbReference type="ARBA" id="ARBA00023136"/>
    </source>
</evidence>
<evidence type="ECO:0000256" key="3">
    <source>
        <dbReference type="ARBA" id="ARBA00022448"/>
    </source>
</evidence>
<dbReference type="AlphaFoldDB" id="A0A917CT21"/>
<dbReference type="GO" id="GO:0098797">
    <property type="term" value="C:plasma membrane protein complex"/>
    <property type="evidence" value="ECO:0007669"/>
    <property type="project" value="TreeGrafter"/>
</dbReference>
<dbReference type="Proteomes" id="UP000632858">
    <property type="component" value="Unassembled WGS sequence"/>
</dbReference>
<keyword evidence="6" id="KW-0812">Transmembrane</keyword>
<gene>
    <name evidence="11" type="ORF">GCM10010960_18800</name>
</gene>
<name>A0A917CT21_9GAMM</name>
<evidence type="ECO:0000313" key="12">
    <source>
        <dbReference type="Proteomes" id="UP000632858"/>
    </source>
</evidence>
<dbReference type="GO" id="GO:0031992">
    <property type="term" value="F:energy transducer activity"/>
    <property type="evidence" value="ECO:0007669"/>
    <property type="project" value="TreeGrafter"/>
</dbReference>
<evidence type="ECO:0000256" key="8">
    <source>
        <dbReference type="ARBA" id="ARBA00022989"/>
    </source>
</evidence>